<gene>
    <name evidence="1" type="ORF">SAMN02910291_02729</name>
</gene>
<accession>A0AA94HVS1</accession>
<reference evidence="2" key="1">
    <citation type="submission" date="2016-11" db="EMBL/GenBank/DDBJ databases">
        <authorList>
            <person name="Jaros S."/>
            <person name="Januszkiewicz K."/>
            <person name="Wedrychowicz H."/>
        </authorList>
    </citation>
    <scope>NUCLEOTIDE SEQUENCE [LARGE SCALE GENOMIC DNA]</scope>
    <source>
        <strain evidence="2">DSM 7057</strain>
    </source>
</reference>
<organism evidence="1 2">
    <name type="scientific">Desulfovibrio desulfuricans</name>
    <dbReference type="NCBI Taxonomy" id="876"/>
    <lineage>
        <taxon>Bacteria</taxon>
        <taxon>Pseudomonadati</taxon>
        <taxon>Thermodesulfobacteriota</taxon>
        <taxon>Desulfovibrionia</taxon>
        <taxon>Desulfovibrionales</taxon>
        <taxon>Desulfovibrionaceae</taxon>
        <taxon>Desulfovibrio</taxon>
    </lineage>
</organism>
<comment type="caution">
    <text evidence="1">The sequence shown here is derived from an EMBL/GenBank/DDBJ whole genome shotgun (WGS) entry which is preliminary data.</text>
</comment>
<proteinExistence type="predicted"/>
<dbReference type="Pfam" id="PF09481">
    <property type="entry name" value="CRISPR_Cse1"/>
    <property type="match status" value="1"/>
</dbReference>
<dbReference type="NCBIfam" id="TIGR02547">
    <property type="entry name" value="casA_cse1"/>
    <property type="match status" value="1"/>
</dbReference>
<dbReference type="RefSeq" id="WP_072312527.1">
    <property type="nucleotide sequence ID" value="NZ_FPIW01000083.1"/>
</dbReference>
<dbReference type="EMBL" id="FPIW01000083">
    <property type="protein sequence ID" value="SFW72211.1"/>
    <property type="molecule type" value="Genomic_DNA"/>
</dbReference>
<evidence type="ECO:0000313" key="1">
    <source>
        <dbReference type="EMBL" id="SFW72211.1"/>
    </source>
</evidence>
<sequence length="540" mass="59195">MNLVSDQWIPVLDNSGQHQLVNLREALCEGAQWRDLAVRPHERVALMRLLLCIAHAALNGPSREDWSRVPQLLPDAVAAYLQKWQDSFDLFHPQKPFLQISGLKAASKKTKRTEDDEGPLVKASKLDFTLATGNQSTHFDHEGSLAQRSAEQALPALNLLSYLCFSPGGLIGTVVWNNHVTARSSSDGPCAVGSMTHTFWRGANVLQTLHLNMCARDDIERRLASIPEAGWGKPVWEQMPVSFDDANAWRNATHTYLGRLTPLSRLVLFQRGASGMTLGAGPVFPNFNNAKAPYVEEPTSTIILRGKDNKQTRALLPVTPGKALWRELHALVAHRNKDDVGGFWAAALASAEGASGRDMVVAGMARDQAEVVDTLESVYHIPQAMQKTPGQLVYGQGVQYAEDMSRKLGWAVDTYREKVDGGWAGRLKGAGAGKVELLIKLRQKAFTLYWTAAEQSLPLLFACVESLGSDAFPVAQKAWQKALFVAARKAYSSICAPQTPRQHRAFALGLARLCKPVATAASPNMASEISSDTFHEEDDE</sequence>
<name>A0AA94HVS1_DESDE</name>
<dbReference type="Proteomes" id="UP000182680">
    <property type="component" value="Unassembled WGS sequence"/>
</dbReference>
<dbReference type="AlphaFoldDB" id="A0AA94HVS1"/>
<dbReference type="InterPro" id="IPR013381">
    <property type="entry name" value="CRISPR-assoc_prot_Cse1"/>
</dbReference>
<protein>
    <submittedName>
        <fullName evidence="1">CRISPR system Cascade subunit CasA</fullName>
    </submittedName>
</protein>
<evidence type="ECO:0000313" key="2">
    <source>
        <dbReference type="Proteomes" id="UP000182680"/>
    </source>
</evidence>